<reference evidence="1" key="1">
    <citation type="submission" date="2019-08" db="EMBL/GenBank/DDBJ databases">
        <authorList>
            <person name="Kucharzyk K."/>
            <person name="Murdoch R.W."/>
            <person name="Higgins S."/>
            <person name="Loffler F."/>
        </authorList>
    </citation>
    <scope>NUCLEOTIDE SEQUENCE</scope>
</reference>
<dbReference type="AlphaFoldDB" id="A0A644YC41"/>
<proteinExistence type="predicted"/>
<dbReference type="Gene3D" id="3.40.50.1820">
    <property type="entry name" value="alpha/beta hydrolase"/>
    <property type="match status" value="1"/>
</dbReference>
<dbReference type="SUPFAM" id="SSF53474">
    <property type="entry name" value="alpha/beta-Hydrolases"/>
    <property type="match status" value="1"/>
</dbReference>
<protein>
    <submittedName>
        <fullName evidence="1">Uncharacterized protein</fullName>
    </submittedName>
</protein>
<dbReference type="EMBL" id="VSSQ01004654">
    <property type="protein sequence ID" value="MPM26125.1"/>
    <property type="molecule type" value="Genomic_DNA"/>
</dbReference>
<dbReference type="InterPro" id="IPR029058">
    <property type="entry name" value="AB_hydrolase_fold"/>
</dbReference>
<accession>A0A644YC41</accession>
<comment type="caution">
    <text evidence="1">The sequence shown here is derived from an EMBL/GenBank/DDBJ whole genome shotgun (WGS) entry which is preliminary data.</text>
</comment>
<gene>
    <name evidence="1" type="ORF">SDC9_72626</name>
</gene>
<sequence length="85" mass="9721">MPLNPKFEAYLKQDFDSLYSYGPYKMREIYANMMKEGSTQLEEVGSVVDRVVTTSVRDTLIRIYTPKGEGIRPVVIWMHGGGFVL</sequence>
<organism evidence="1">
    <name type="scientific">bioreactor metagenome</name>
    <dbReference type="NCBI Taxonomy" id="1076179"/>
    <lineage>
        <taxon>unclassified sequences</taxon>
        <taxon>metagenomes</taxon>
        <taxon>ecological metagenomes</taxon>
    </lineage>
</organism>
<name>A0A644YC41_9ZZZZ</name>
<evidence type="ECO:0000313" key="1">
    <source>
        <dbReference type="EMBL" id="MPM26125.1"/>
    </source>
</evidence>